<dbReference type="PROSITE" id="PS50004">
    <property type="entry name" value="C2"/>
    <property type="match status" value="1"/>
</dbReference>
<dbReference type="AlphaFoldDB" id="Q6FP92"/>
<evidence type="ECO:0000313" key="3">
    <source>
        <dbReference type="CGD" id="CAL0133094"/>
    </source>
</evidence>
<feature type="region of interest" description="Disordered" evidence="1">
    <location>
        <begin position="234"/>
        <end position="269"/>
    </location>
</feature>
<name>Q6FP92_CANGA</name>
<evidence type="ECO:0000313" key="4">
    <source>
        <dbReference type="EMBL" id="CAG60903.1"/>
    </source>
</evidence>
<dbReference type="HOGENOM" id="CLU_673016_0_0_1"/>
<dbReference type="InterPro" id="IPR052981">
    <property type="entry name" value="Ingression_C2_domain"/>
</dbReference>
<feature type="compositionally biased region" description="Low complexity" evidence="1">
    <location>
        <begin position="248"/>
        <end position="269"/>
    </location>
</feature>
<feature type="compositionally biased region" description="Basic and acidic residues" evidence="1">
    <location>
        <begin position="330"/>
        <end position="352"/>
    </location>
</feature>
<dbReference type="VEuPathDB" id="FungiDB:CAGL0J05676g"/>
<feature type="compositionally biased region" description="Low complexity" evidence="1">
    <location>
        <begin position="185"/>
        <end position="202"/>
    </location>
</feature>
<feature type="region of interest" description="Disordered" evidence="1">
    <location>
        <begin position="316"/>
        <end position="424"/>
    </location>
</feature>
<dbReference type="GO" id="GO:0000142">
    <property type="term" value="C:cellular bud neck contractile ring"/>
    <property type="evidence" value="ECO:0007669"/>
    <property type="project" value="EnsemblFungi"/>
</dbReference>
<dbReference type="GO" id="GO:0030234">
    <property type="term" value="F:enzyme regulator activity"/>
    <property type="evidence" value="ECO:0007669"/>
    <property type="project" value="EnsemblFungi"/>
</dbReference>
<feature type="region of interest" description="Disordered" evidence="1">
    <location>
        <begin position="141"/>
        <end position="202"/>
    </location>
</feature>
<dbReference type="eggNOG" id="ENOG502QSUF">
    <property type="taxonomic scope" value="Eukaryota"/>
</dbReference>
<dbReference type="GO" id="GO:0032154">
    <property type="term" value="C:cleavage furrow"/>
    <property type="evidence" value="ECO:0007669"/>
    <property type="project" value="EnsemblFungi"/>
</dbReference>
<dbReference type="EMBL" id="CR380956">
    <property type="protein sequence ID" value="CAG60903.1"/>
    <property type="molecule type" value="Genomic_DNA"/>
</dbReference>
<dbReference type="GO" id="GO:0044697">
    <property type="term" value="C:HICS complex"/>
    <property type="evidence" value="ECO:0007669"/>
    <property type="project" value="EnsemblFungi"/>
</dbReference>
<proteinExistence type="predicted"/>
<dbReference type="PANTHER" id="PTHR47052">
    <property type="entry name" value="CONSERVED SERINE PROLINE-RICH PROTEIN (AFU_ORTHOLOGUE AFUA_2G01790)"/>
    <property type="match status" value="1"/>
</dbReference>
<protein>
    <recommendedName>
        <fullName evidence="2">C2 domain-containing protein</fullName>
    </recommendedName>
</protein>
<reference evidence="4 5" key="1">
    <citation type="journal article" date="2004" name="Nature">
        <title>Genome evolution in yeasts.</title>
        <authorList>
            <consortium name="Genolevures"/>
            <person name="Dujon B."/>
            <person name="Sherman D."/>
            <person name="Fischer G."/>
            <person name="Durrens P."/>
            <person name="Casaregola S."/>
            <person name="Lafontaine I."/>
            <person name="de Montigny J."/>
            <person name="Marck C."/>
            <person name="Neuveglise C."/>
            <person name="Talla E."/>
            <person name="Goffard N."/>
            <person name="Frangeul L."/>
            <person name="Aigle M."/>
            <person name="Anthouard V."/>
            <person name="Babour A."/>
            <person name="Barbe V."/>
            <person name="Barnay S."/>
            <person name="Blanchin S."/>
            <person name="Beckerich J.M."/>
            <person name="Beyne E."/>
            <person name="Bleykasten C."/>
            <person name="Boisrame A."/>
            <person name="Boyer J."/>
            <person name="Cattolico L."/>
            <person name="Confanioleri F."/>
            <person name="de Daruvar A."/>
            <person name="Despons L."/>
            <person name="Fabre E."/>
            <person name="Fairhead C."/>
            <person name="Ferry-Dumazet H."/>
            <person name="Groppi A."/>
            <person name="Hantraye F."/>
            <person name="Hennequin C."/>
            <person name="Jauniaux N."/>
            <person name="Joyet P."/>
            <person name="Kachouri R."/>
            <person name="Kerrest A."/>
            <person name="Koszul R."/>
            <person name="Lemaire M."/>
            <person name="Lesur I."/>
            <person name="Ma L."/>
            <person name="Muller H."/>
            <person name="Nicaud J.M."/>
            <person name="Nikolski M."/>
            <person name="Oztas S."/>
            <person name="Ozier-Kalogeropoulos O."/>
            <person name="Pellenz S."/>
            <person name="Potier S."/>
            <person name="Richard G.F."/>
            <person name="Straub M.L."/>
            <person name="Suleau A."/>
            <person name="Swennene D."/>
            <person name="Tekaia F."/>
            <person name="Wesolowski-Louvel M."/>
            <person name="Westhof E."/>
            <person name="Wirth B."/>
            <person name="Zeniou-Meyer M."/>
            <person name="Zivanovic I."/>
            <person name="Bolotin-Fukuhara M."/>
            <person name="Thierry A."/>
            <person name="Bouchier C."/>
            <person name="Caudron B."/>
            <person name="Scarpelli C."/>
            <person name="Gaillardin C."/>
            <person name="Weissenbach J."/>
            <person name="Wincker P."/>
            <person name="Souciet J.L."/>
        </authorList>
    </citation>
    <scope>NUCLEOTIDE SEQUENCE [LARGE SCALE GENOMIC DNA]</scope>
    <source>
        <strain evidence="5">ATCC 2001 / BCRC 20586 / JCM 3761 / NBRC 0622 / NRRL Y-65 / CBS 138</strain>
    </source>
</reference>
<dbReference type="GO" id="GO:0051276">
    <property type="term" value="P:chromosome organization"/>
    <property type="evidence" value="ECO:0007669"/>
    <property type="project" value="EnsemblFungi"/>
</dbReference>
<accession>Q6FP92</accession>
<dbReference type="CGD" id="CAL0133094">
    <property type="gene designation" value="INN1"/>
</dbReference>
<dbReference type="RefSeq" id="XP_447952.1">
    <property type="nucleotide sequence ID" value="XM_447952.1"/>
</dbReference>
<dbReference type="STRING" id="284593.Q6FP92"/>
<dbReference type="Proteomes" id="UP000002428">
    <property type="component" value="Chromosome J"/>
</dbReference>
<dbReference type="InParanoid" id="Q6FP92"/>
<dbReference type="PANTHER" id="PTHR47052:SF3">
    <property type="entry name" value="INGRESSION PROTEIN 1"/>
    <property type="match status" value="1"/>
</dbReference>
<dbReference type="GeneID" id="2889801"/>
<gene>
    <name evidence="3" type="primary">INN1</name>
    <name evidence="3 4" type="ordered locus">CAGL0J05676g</name>
</gene>
<dbReference type="InterPro" id="IPR035892">
    <property type="entry name" value="C2_domain_sf"/>
</dbReference>
<sequence length="424" mass="48102">MSEEVWDGNQGTLSVYVSKAKDLPNLDKLDKQDVLLRLRIAHMTRESDTIIRAGQTPIFKYYEKFEITPELRPLMYVEIYSDRRKKAPILIGRCEVDLLNGIRADPKEGYCTWYELKKPNNDFAGTVFIELTFKPTYPTFRRDGESYNSRNQDKSMAARPIPPLPDDMSQFENEPESFRPNHYNSHFSSSSSSRTQSRFGGSESDYLHASAVRQVTPAIVDDNHHRVAQRFATSDNYGNENGPANFMSSVGTSSTVTTQDSSTTTITNNSDTKFHFANLRKLKEKINIFKNPNNSEEPETKNSNVDIEALQKAIGINNDAQSDDVSSTESFHERYQASRDISKSSSRGHNDALFKYSGGQNNEPPLPPLPKSPSRSPTRDRSPHRTPHSHHYHQHQEMVSPKLPPLPTSRNNSTSPTRRRPPPI</sequence>
<dbReference type="KEGG" id="cgr:2889801"/>
<dbReference type="OMA" id="TRFHFAN"/>
<feature type="compositionally biased region" description="Polar residues" evidence="1">
    <location>
        <begin position="318"/>
        <end position="329"/>
    </location>
</feature>
<evidence type="ECO:0000313" key="5">
    <source>
        <dbReference type="Proteomes" id="UP000002428"/>
    </source>
</evidence>
<dbReference type="GO" id="GO:1990344">
    <property type="term" value="P:secondary cell septum biogenesis"/>
    <property type="evidence" value="ECO:0007669"/>
    <property type="project" value="EnsemblFungi"/>
</dbReference>
<evidence type="ECO:0000256" key="1">
    <source>
        <dbReference type="SAM" id="MobiDB-lite"/>
    </source>
</evidence>
<dbReference type="FunCoup" id="Q6FP92">
    <property type="interactions" value="158"/>
</dbReference>
<feature type="compositionally biased region" description="Basic residues" evidence="1">
    <location>
        <begin position="384"/>
        <end position="393"/>
    </location>
</feature>
<organism evidence="4 5">
    <name type="scientific">Candida glabrata (strain ATCC 2001 / BCRC 20586 / JCM 3761 / NBRC 0622 / NRRL Y-65 / CBS 138)</name>
    <name type="common">Yeast</name>
    <name type="synonym">Nakaseomyces glabratus</name>
    <dbReference type="NCBI Taxonomy" id="284593"/>
    <lineage>
        <taxon>Eukaryota</taxon>
        <taxon>Fungi</taxon>
        <taxon>Dikarya</taxon>
        <taxon>Ascomycota</taxon>
        <taxon>Saccharomycotina</taxon>
        <taxon>Saccharomycetes</taxon>
        <taxon>Saccharomycetales</taxon>
        <taxon>Saccharomycetaceae</taxon>
        <taxon>Nakaseomyces</taxon>
    </lineage>
</organism>
<dbReference type="SUPFAM" id="SSF49562">
    <property type="entry name" value="C2 domain (Calcium/lipid-binding domain, CaLB)"/>
    <property type="match status" value="1"/>
</dbReference>
<feature type="domain" description="C2" evidence="2">
    <location>
        <begin position="1"/>
        <end position="114"/>
    </location>
</feature>
<dbReference type="InterPro" id="IPR000008">
    <property type="entry name" value="C2_dom"/>
</dbReference>
<dbReference type="Gene3D" id="2.60.40.150">
    <property type="entry name" value="C2 domain"/>
    <property type="match status" value="1"/>
</dbReference>
<keyword evidence="5" id="KW-1185">Reference proteome</keyword>
<evidence type="ECO:0000259" key="2">
    <source>
        <dbReference type="PROSITE" id="PS50004"/>
    </source>
</evidence>
<dbReference type="Pfam" id="PF00168">
    <property type="entry name" value="C2"/>
    <property type="match status" value="1"/>
</dbReference>